<evidence type="ECO:0000256" key="6">
    <source>
        <dbReference type="ARBA" id="ARBA00023235"/>
    </source>
</evidence>
<dbReference type="Gene3D" id="3.30.310.50">
    <property type="entry name" value="Alpha-D-phosphohexomutase, C-terminal domain"/>
    <property type="match status" value="1"/>
</dbReference>
<comment type="similarity">
    <text evidence="2">Belongs to the phosphohexose mutase family.</text>
</comment>
<dbReference type="PRINTS" id="PR00509">
    <property type="entry name" value="PGMPMM"/>
</dbReference>
<evidence type="ECO:0000256" key="5">
    <source>
        <dbReference type="ARBA" id="ARBA00022842"/>
    </source>
</evidence>
<dbReference type="Pfam" id="PF00408">
    <property type="entry name" value="PGM_PMM_IV"/>
    <property type="match status" value="1"/>
</dbReference>
<dbReference type="GO" id="GO:0006048">
    <property type="term" value="P:UDP-N-acetylglucosamine biosynthetic process"/>
    <property type="evidence" value="ECO:0007669"/>
    <property type="project" value="TreeGrafter"/>
</dbReference>
<evidence type="ECO:0000313" key="11">
    <source>
        <dbReference type="EMBL" id="CAB4368387.1"/>
    </source>
</evidence>
<dbReference type="EMBL" id="CAETWZ010000142">
    <property type="protein sequence ID" value="CAB4368387.1"/>
    <property type="molecule type" value="Genomic_DNA"/>
</dbReference>
<comment type="cofactor">
    <cofactor evidence="1">
        <name>Mg(2+)</name>
        <dbReference type="ChEBI" id="CHEBI:18420"/>
    </cofactor>
</comment>
<gene>
    <name evidence="11" type="ORF">UFOPK4179_01188</name>
</gene>
<dbReference type="FunFam" id="3.40.120.10:FF:000003">
    <property type="entry name" value="Phosphoglucosamine mutase"/>
    <property type="match status" value="1"/>
</dbReference>
<keyword evidence="5" id="KW-0460">Magnesium</keyword>
<dbReference type="PANTHER" id="PTHR42946:SF1">
    <property type="entry name" value="PHOSPHOGLUCOMUTASE (ALPHA-D-GLUCOSE-1,6-BISPHOSPHATE-DEPENDENT)"/>
    <property type="match status" value="1"/>
</dbReference>
<reference evidence="11" key="1">
    <citation type="submission" date="2020-05" db="EMBL/GenBank/DDBJ databases">
        <authorList>
            <person name="Chiriac C."/>
            <person name="Salcher M."/>
            <person name="Ghai R."/>
            <person name="Kavagutti S V."/>
        </authorList>
    </citation>
    <scope>NUCLEOTIDE SEQUENCE</scope>
</reference>
<dbReference type="InterPro" id="IPR005844">
    <property type="entry name" value="A-D-PHexomutase_a/b/a-I"/>
</dbReference>
<name>A0A6J6AHM7_9ZZZZ</name>
<organism evidence="11">
    <name type="scientific">freshwater metagenome</name>
    <dbReference type="NCBI Taxonomy" id="449393"/>
    <lineage>
        <taxon>unclassified sequences</taxon>
        <taxon>metagenomes</taxon>
        <taxon>ecological metagenomes</taxon>
    </lineage>
</organism>
<evidence type="ECO:0000256" key="4">
    <source>
        <dbReference type="ARBA" id="ARBA00022723"/>
    </source>
</evidence>
<dbReference type="InterPro" id="IPR050060">
    <property type="entry name" value="Phosphoglucosamine_mutase"/>
</dbReference>
<dbReference type="GO" id="GO:0000287">
    <property type="term" value="F:magnesium ion binding"/>
    <property type="evidence" value="ECO:0007669"/>
    <property type="project" value="InterPro"/>
</dbReference>
<dbReference type="NCBIfam" id="TIGR01455">
    <property type="entry name" value="glmM"/>
    <property type="match status" value="1"/>
</dbReference>
<feature type="domain" description="Alpha-D-phosphohexomutase alpha/beta/alpha" evidence="10">
    <location>
        <begin position="248"/>
        <end position="360"/>
    </location>
</feature>
<evidence type="ECO:0000256" key="2">
    <source>
        <dbReference type="ARBA" id="ARBA00010231"/>
    </source>
</evidence>
<dbReference type="InterPro" id="IPR005843">
    <property type="entry name" value="A-D-PHexomutase_C"/>
</dbReference>
<dbReference type="GO" id="GO:0005829">
    <property type="term" value="C:cytosol"/>
    <property type="evidence" value="ECO:0007669"/>
    <property type="project" value="TreeGrafter"/>
</dbReference>
<dbReference type="GO" id="GO:0008966">
    <property type="term" value="F:phosphoglucosamine mutase activity"/>
    <property type="evidence" value="ECO:0007669"/>
    <property type="project" value="InterPro"/>
</dbReference>
<protein>
    <submittedName>
        <fullName evidence="11">Unannotated protein</fullName>
    </submittedName>
</protein>
<dbReference type="SUPFAM" id="SSF53738">
    <property type="entry name" value="Phosphoglucomutase, first 3 domains"/>
    <property type="match status" value="3"/>
</dbReference>
<proteinExistence type="inferred from homology"/>
<dbReference type="SUPFAM" id="SSF55957">
    <property type="entry name" value="Phosphoglucomutase, C-terminal domain"/>
    <property type="match status" value="1"/>
</dbReference>
<keyword evidence="4" id="KW-0479">Metal-binding</keyword>
<evidence type="ECO:0000256" key="3">
    <source>
        <dbReference type="ARBA" id="ARBA00022553"/>
    </source>
</evidence>
<evidence type="ECO:0000259" key="9">
    <source>
        <dbReference type="Pfam" id="PF02879"/>
    </source>
</evidence>
<dbReference type="InterPro" id="IPR036900">
    <property type="entry name" value="A-D-PHexomutase_C_sf"/>
</dbReference>
<dbReference type="AlphaFoldDB" id="A0A6J6AHM7"/>
<feature type="domain" description="Alpha-D-phosphohexomutase C-terminal" evidence="7">
    <location>
        <begin position="373"/>
        <end position="429"/>
    </location>
</feature>
<evidence type="ECO:0000259" key="7">
    <source>
        <dbReference type="Pfam" id="PF00408"/>
    </source>
</evidence>
<dbReference type="InterPro" id="IPR005841">
    <property type="entry name" value="Alpha-D-phosphohexomutase_SF"/>
</dbReference>
<sequence>MLHFGTDGVRGVAIDELTTDLARDLARATARVLRPVAIVIGRDTRESGSELEDAIVAGCAAEGVAVHLMGVVPTPAIAYAAEQYGWVGIAITASHNVWSDNGIKVFASGGAKLGDAEQIEIEREWHAMVAEPVVRAEPIIHDATGIIGEYATHRLNIVGEALSGVRVVLDCANGAMSHVAPEVFMSAGADVSVIHASPNGRNINDNCGATAPQQLAAQVIAEGADIGIAFDGDGDRLIAVSANGALVDGDHIMAIAAVDLAHRGLLRNKGVAVTVMTNLGFHHTMRENNIDVVITPVGDRSVLVALDEFDFVLGGEQSGHVIHRAHATTGDGLLAALQLVEYITRAHVTLDQAASIMQTYPQVLVNIRTLNRVHDPVADIADQIAQEEAELGDDGRILVRSSGTEPLVRVMVEAADQISAESIAMRLARSIVEVHGGSIEGTH</sequence>
<dbReference type="GO" id="GO:0004615">
    <property type="term" value="F:phosphomannomutase activity"/>
    <property type="evidence" value="ECO:0007669"/>
    <property type="project" value="TreeGrafter"/>
</dbReference>
<dbReference type="Pfam" id="PF02879">
    <property type="entry name" value="PGM_PMM_II"/>
    <property type="match status" value="1"/>
</dbReference>
<dbReference type="FunFam" id="3.30.310.50:FF:000001">
    <property type="entry name" value="Phosphoglucosamine mutase"/>
    <property type="match status" value="1"/>
</dbReference>
<dbReference type="InterPro" id="IPR016055">
    <property type="entry name" value="A-D-PHexomutase_a/b/a-I/II/III"/>
</dbReference>
<dbReference type="GO" id="GO:0009252">
    <property type="term" value="P:peptidoglycan biosynthetic process"/>
    <property type="evidence" value="ECO:0007669"/>
    <property type="project" value="TreeGrafter"/>
</dbReference>
<dbReference type="InterPro" id="IPR005845">
    <property type="entry name" value="A-D-PHexomutase_a/b/a-II"/>
</dbReference>
<dbReference type="InterPro" id="IPR005846">
    <property type="entry name" value="A-D-PHexomutase_a/b/a-III"/>
</dbReference>
<dbReference type="Pfam" id="PF02880">
    <property type="entry name" value="PGM_PMM_III"/>
    <property type="match status" value="1"/>
</dbReference>
<evidence type="ECO:0000256" key="1">
    <source>
        <dbReference type="ARBA" id="ARBA00001946"/>
    </source>
</evidence>
<feature type="domain" description="Alpha-D-phosphohexomutase alpha/beta/alpha" evidence="9">
    <location>
        <begin position="150"/>
        <end position="244"/>
    </location>
</feature>
<keyword evidence="6" id="KW-0413">Isomerase</keyword>
<keyword evidence="3" id="KW-0597">Phosphoprotein</keyword>
<dbReference type="Gene3D" id="3.40.120.10">
    <property type="entry name" value="Alpha-D-Glucose-1,6-Bisphosphate, subunit A, domain 3"/>
    <property type="match status" value="3"/>
</dbReference>
<accession>A0A6J6AHM7</accession>
<evidence type="ECO:0000259" key="10">
    <source>
        <dbReference type="Pfam" id="PF02880"/>
    </source>
</evidence>
<dbReference type="Pfam" id="PF02878">
    <property type="entry name" value="PGM_PMM_I"/>
    <property type="match status" value="1"/>
</dbReference>
<dbReference type="PANTHER" id="PTHR42946">
    <property type="entry name" value="PHOSPHOHEXOSE MUTASE"/>
    <property type="match status" value="1"/>
</dbReference>
<dbReference type="GO" id="GO:0005975">
    <property type="term" value="P:carbohydrate metabolic process"/>
    <property type="evidence" value="ECO:0007669"/>
    <property type="project" value="InterPro"/>
</dbReference>
<feature type="domain" description="Alpha-D-phosphohexomutase alpha/beta/alpha" evidence="8">
    <location>
        <begin position="3"/>
        <end position="125"/>
    </location>
</feature>
<evidence type="ECO:0000259" key="8">
    <source>
        <dbReference type="Pfam" id="PF02878"/>
    </source>
</evidence>
<dbReference type="InterPro" id="IPR006352">
    <property type="entry name" value="GlmM_bact"/>
</dbReference>